<dbReference type="Pfam" id="PF21527">
    <property type="entry name" value="Stv"/>
    <property type="match status" value="1"/>
</dbReference>
<keyword evidence="3" id="KW-1185">Reference proteome</keyword>
<dbReference type="RefSeq" id="WP_090097065.1">
    <property type="nucleotide sequence ID" value="NZ_FNIX01000003.1"/>
</dbReference>
<evidence type="ECO:0000313" key="3">
    <source>
        <dbReference type="Proteomes" id="UP000199691"/>
    </source>
</evidence>
<gene>
    <name evidence="2" type="ORF">SAMN05421507_103359</name>
</gene>
<proteinExistence type="predicted"/>
<dbReference type="InterPro" id="IPR049002">
    <property type="entry name" value="Stv"/>
</dbReference>
<sequence>MVAGVLIGHGSYDGPETVVVPDGLTVHFFVDEGTSMTIVNLLALLQPDNPRIPMHFAMPGKSVPNYRYAPFKEHERRAITALNRYPAPAIVVGSAETPDTLRLCANPGGCPPQGPHTCAGVFGRAARAGWSYLLVFSCRFDVRRELPPTLDLMKPHGVRDRSVQQALVDWVQRFVGLGKDEQDDLWNGLHPDERLRLVASDDEVREWDACRELRVAMTTATDPAAVAAGAPDAVKVRLIRDYPRHRAAVRAGLHRDPADAQDIEAFLSLPFDDRVGWWLDLTVHEQARWMANDEVTHWAAGFNACELFSYGLRGENLLGLLSGLELPALAVTKMEPKLTEHLTLNSMHV</sequence>
<name>A0A1H0LL11_9PSEU</name>
<dbReference type="AlphaFoldDB" id="A0A1H0LL11"/>
<dbReference type="Proteomes" id="UP000199691">
    <property type="component" value="Unassembled WGS sequence"/>
</dbReference>
<reference evidence="3" key="1">
    <citation type="submission" date="2016-10" db="EMBL/GenBank/DDBJ databases">
        <authorList>
            <person name="Varghese N."/>
            <person name="Submissions S."/>
        </authorList>
    </citation>
    <scope>NUCLEOTIDE SEQUENCE [LARGE SCALE GENOMIC DNA]</scope>
    <source>
        <strain evidence="3">CGMCC 4.6609</strain>
    </source>
</reference>
<feature type="domain" description="Putative adhesin Stv" evidence="1">
    <location>
        <begin position="5"/>
        <end position="121"/>
    </location>
</feature>
<accession>A0A1H0LL11</accession>
<protein>
    <recommendedName>
        <fullName evidence="1">Putative adhesin Stv domain-containing protein</fullName>
    </recommendedName>
</protein>
<evidence type="ECO:0000313" key="2">
    <source>
        <dbReference type="EMBL" id="SDO68844.1"/>
    </source>
</evidence>
<organism evidence="2 3">
    <name type="scientific">Lentzea jiangxiensis</name>
    <dbReference type="NCBI Taxonomy" id="641025"/>
    <lineage>
        <taxon>Bacteria</taxon>
        <taxon>Bacillati</taxon>
        <taxon>Actinomycetota</taxon>
        <taxon>Actinomycetes</taxon>
        <taxon>Pseudonocardiales</taxon>
        <taxon>Pseudonocardiaceae</taxon>
        <taxon>Lentzea</taxon>
    </lineage>
</organism>
<dbReference type="EMBL" id="FNIX01000003">
    <property type="protein sequence ID" value="SDO68844.1"/>
    <property type="molecule type" value="Genomic_DNA"/>
</dbReference>
<dbReference type="OrthoDB" id="3680992at2"/>
<evidence type="ECO:0000259" key="1">
    <source>
        <dbReference type="Pfam" id="PF21527"/>
    </source>
</evidence>